<feature type="binding site" evidence="5 6">
    <location>
        <position position="125"/>
    </location>
    <ligand>
        <name>substrate</name>
    </ligand>
</feature>
<feature type="binding site" evidence="5 7">
    <location>
        <begin position="151"/>
        <end position="153"/>
    </location>
    <ligand>
        <name>NAD(+)</name>
        <dbReference type="ChEBI" id="CHEBI:57540"/>
    </ligand>
</feature>
<dbReference type="UniPathway" id="UPA00314">
    <property type="reaction ID" value="UER00076"/>
</dbReference>
<evidence type="ECO:0000256" key="7">
    <source>
        <dbReference type="PIRSR" id="PIRSR001109-2"/>
    </source>
</evidence>
<dbReference type="CDD" id="cd00401">
    <property type="entry name" value="SAHH"/>
    <property type="match status" value="1"/>
</dbReference>
<sequence>MGHDIKDLSLADSGRARIEWASRHMPVLAMIRERFREERPLEGLRISACLHVTTETANLVETLKEGGAEVSLCASNPLSTQDDVAASLVKDSSLGVFAKRGDDRDAYYAHIEGALEHCPQVTMDDGADLISTVHSRKRDLLDGIIGGTEETTTGVVRLRSMERAGELRYPVIAVNDSNTKYLFDNRYGTGQSTIDGILRATNILLAGSKFVVCGYGWCARGIAIRAKGMGAAVAVTEVDPLRALEAAMDGFLVMQLREAAPWGDLFVTSTGNTRVISRDHFAAMKDGAILCNAGHFDVEIDIAALEEMSTGRRLIRDEVEEFELGGGKRIYLLSRGRLINLSAAEGHPAMVMDMSFANQALAVEYLARNGTGLNNVVLPVPAEIDREIARLKLQSMGIRIDTLTDEQERYLASWEWGT</sequence>
<comment type="pathway">
    <text evidence="5 8">Amino-acid biosynthesis; L-homocysteine biosynthesis; L-homocysteine from S-adenosyl-L-homocysteine: step 1/1.</text>
</comment>
<dbReference type="SMART" id="SM00997">
    <property type="entry name" value="AdoHcyase_NAD"/>
    <property type="match status" value="1"/>
</dbReference>
<evidence type="ECO:0000313" key="12">
    <source>
        <dbReference type="Proteomes" id="UP000052008"/>
    </source>
</evidence>
<dbReference type="Pfam" id="PF05221">
    <property type="entry name" value="AdoHcyase"/>
    <property type="match status" value="2"/>
</dbReference>
<keyword evidence="5" id="KW-0963">Cytoplasm</keyword>
<dbReference type="EMBL" id="LIZS01000009">
    <property type="protein sequence ID" value="KPJ53955.1"/>
    <property type="molecule type" value="Genomic_DNA"/>
</dbReference>
<dbReference type="GO" id="GO:0005829">
    <property type="term" value="C:cytosol"/>
    <property type="evidence" value="ECO:0007669"/>
    <property type="project" value="TreeGrafter"/>
</dbReference>
<evidence type="ECO:0000313" key="11">
    <source>
        <dbReference type="EMBL" id="KPJ53955.1"/>
    </source>
</evidence>
<dbReference type="SMART" id="SM00996">
    <property type="entry name" value="AdoHcyase"/>
    <property type="match status" value="1"/>
</dbReference>
<dbReference type="SUPFAM" id="SSF52283">
    <property type="entry name" value="Formate/glycerate dehydrogenase catalytic domain-like"/>
    <property type="match status" value="1"/>
</dbReference>
<dbReference type="InterPro" id="IPR036291">
    <property type="entry name" value="NAD(P)-bd_dom_sf"/>
</dbReference>
<dbReference type="Gene3D" id="3.40.50.720">
    <property type="entry name" value="NAD(P)-binding Rossmann-like Domain"/>
    <property type="match status" value="1"/>
</dbReference>
<dbReference type="PANTHER" id="PTHR23420">
    <property type="entry name" value="ADENOSYLHOMOCYSTEINASE"/>
    <property type="match status" value="1"/>
</dbReference>
<dbReference type="InterPro" id="IPR020082">
    <property type="entry name" value="S-Ado-L-homoCys_hydrolase_CS"/>
</dbReference>
<dbReference type="SUPFAM" id="SSF51735">
    <property type="entry name" value="NAD(P)-binding Rossmann-fold domains"/>
    <property type="match status" value="1"/>
</dbReference>
<dbReference type="AlphaFoldDB" id="A0A0S7WVD5"/>
<organism evidence="11 12">
    <name type="scientific">candidate division TA06 bacterium DG_24</name>
    <dbReference type="NCBI Taxonomy" id="1703770"/>
    <lineage>
        <taxon>Bacteria</taxon>
        <taxon>Bacteria division TA06</taxon>
    </lineage>
</organism>
<dbReference type="InterPro" id="IPR015878">
    <property type="entry name" value="Ado_hCys_hydrolase_NAD-bd"/>
</dbReference>
<dbReference type="PROSITE" id="PS00738">
    <property type="entry name" value="ADOHCYASE_1"/>
    <property type="match status" value="1"/>
</dbReference>
<dbReference type="PANTHER" id="PTHR23420:SF0">
    <property type="entry name" value="ADENOSYLHOMOCYSTEINASE"/>
    <property type="match status" value="1"/>
</dbReference>
<evidence type="ECO:0000256" key="2">
    <source>
        <dbReference type="ARBA" id="ARBA00022563"/>
    </source>
</evidence>
<dbReference type="Gene3D" id="3.40.50.1480">
    <property type="entry name" value="Adenosylhomocysteinase-like"/>
    <property type="match status" value="1"/>
</dbReference>
<dbReference type="GO" id="GO:0033353">
    <property type="term" value="P:S-adenosylmethionine cycle"/>
    <property type="evidence" value="ECO:0007669"/>
    <property type="project" value="TreeGrafter"/>
</dbReference>
<feature type="binding site" evidence="5 6">
    <location>
        <position position="150"/>
    </location>
    <ligand>
        <name>substrate</name>
    </ligand>
</feature>
<evidence type="ECO:0000256" key="8">
    <source>
        <dbReference type="RuleBase" id="RU000548"/>
    </source>
</evidence>
<comment type="catalytic activity">
    <reaction evidence="5 8">
        <text>S-adenosyl-L-homocysteine + H2O = L-homocysteine + adenosine</text>
        <dbReference type="Rhea" id="RHEA:21708"/>
        <dbReference type="ChEBI" id="CHEBI:15377"/>
        <dbReference type="ChEBI" id="CHEBI:16335"/>
        <dbReference type="ChEBI" id="CHEBI:57856"/>
        <dbReference type="ChEBI" id="CHEBI:58199"/>
        <dbReference type="EC" id="3.13.2.1"/>
    </reaction>
</comment>
<keyword evidence="4 5" id="KW-0520">NAD</keyword>
<gene>
    <name evidence="5" type="primary">ahcY</name>
    <name evidence="11" type="ORF">AMJ39_02440</name>
</gene>
<feature type="binding site" evidence="7">
    <location>
        <begin position="216"/>
        <end position="221"/>
    </location>
    <ligand>
        <name>NAD(+)</name>
        <dbReference type="ChEBI" id="CHEBI:57540"/>
    </ligand>
</feature>
<dbReference type="PATRIC" id="fig|1703770.3.peg.934"/>
<dbReference type="EC" id="3.13.2.1" evidence="5"/>
<dbReference type="InterPro" id="IPR000043">
    <property type="entry name" value="Adenosylhomocysteinase-like"/>
</dbReference>
<feature type="binding site" evidence="5 6">
    <location>
        <position position="180"/>
    </location>
    <ligand>
        <name>substrate</name>
    </ligand>
</feature>
<evidence type="ECO:0000256" key="9">
    <source>
        <dbReference type="RuleBase" id="RU004166"/>
    </source>
</evidence>
<feature type="binding site" evidence="5">
    <location>
        <position position="272"/>
    </location>
    <ligand>
        <name>NAD(+)</name>
        <dbReference type="ChEBI" id="CHEBI:57540"/>
    </ligand>
</feature>
<dbReference type="Proteomes" id="UP000052008">
    <property type="component" value="Unassembled WGS sequence"/>
</dbReference>
<evidence type="ECO:0000256" key="5">
    <source>
        <dbReference type="HAMAP-Rule" id="MF_00563"/>
    </source>
</evidence>
<feature type="binding site" evidence="5 7">
    <location>
        <begin position="293"/>
        <end position="295"/>
    </location>
    <ligand>
        <name>NAD(+)</name>
        <dbReference type="ChEBI" id="CHEBI:57540"/>
    </ligand>
</feature>
<dbReference type="GO" id="GO:0071269">
    <property type="term" value="P:L-homocysteine biosynthetic process"/>
    <property type="evidence" value="ECO:0007669"/>
    <property type="project" value="UniProtKB-UniRule"/>
</dbReference>
<evidence type="ECO:0000256" key="6">
    <source>
        <dbReference type="PIRSR" id="PIRSR001109-1"/>
    </source>
</evidence>
<dbReference type="GO" id="GO:0006730">
    <property type="term" value="P:one-carbon metabolic process"/>
    <property type="evidence" value="ECO:0007669"/>
    <property type="project" value="UniProtKB-UniRule"/>
</dbReference>
<evidence type="ECO:0000256" key="3">
    <source>
        <dbReference type="ARBA" id="ARBA00022801"/>
    </source>
</evidence>
<evidence type="ECO:0000256" key="4">
    <source>
        <dbReference type="ARBA" id="ARBA00023027"/>
    </source>
</evidence>
<keyword evidence="2 5" id="KW-0554">One-carbon metabolism</keyword>
<feature type="binding site" evidence="7">
    <location>
        <position position="347"/>
    </location>
    <ligand>
        <name>NAD(+)</name>
        <dbReference type="ChEBI" id="CHEBI:57540"/>
    </ligand>
</feature>
<comment type="function">
    <text evidence="5">May play a key role in the regulation of the intracellular concentration of adenosylhomocysteine.</text>
</comment>
<proteinExistence type="inferred from homology"/>
<evidence type="ECO:0000259" key="10">
    <source>
        <dbReference type="SMART" id="SM00997"/>
    </source>
</evidence>
<dbReference type="HAMAP" id="MF_00563">
    <property type="entry name" value="AdoHcyase"/>
    <property type="match status" value="1"/>
</dbReference>
<accession>A0A0S7WVD5</accession>
<comment type="similarity">
    <text evidence="1 5 9">Belongs to the adenosylhomocysteinase family.</text>
</comment>
<evidence type="ECO:0000256" key="1">
    <source>
        <dbReference type="ARBA" id="ARBA00007122"/>
    </source>
</evidence>
<feature type="domain" description="S-adenosyl-L-homocysteine hydrolase NAD binding" evidence="10">
    <location>
        <begin position="185"/>
        <end position="346"/>
    </location>
</feature>
<protein>
    <recommendedName>
        <fullName evidence="5">Adenosylhomocysteinase</fullName>
        <ecNumber evidence="5">3.13.2.1</ecNumber>
    </recommendedName>
    <alternativeName>
        <fullName evidence="5">S-adenosyl-L-homocysteine hydrolase</fullName>
        <shortName evidence="5">AdoHcyase</shortName>
    </alternativeName>
</protein>
<comment type="subcellular location">
    <subcellularLocation>
        <location evidence="5">Cytoplasm</location>
    </subcellularLocation>
</comment>
<feature type="binding site" evidence="5">
    <location>
        <position position="185"/>
    </location>
    <ligand>
        <name>NAD(+)</name>
        <dbReference type="ChEBI" id="CHEBI:57540"/>
    </ligand>
</feature>
<name>A0A0S7WVD5_UNCT6</name>
<dbReference type="NCBIfam" id="NF004005">
    <property type="entry name" value="PRK05476.2-3"/>
    <property type="match status" value="1"/>
</dbReference>
<feature type="binding site" evidence="5 7">
    <location>
        <position position="237"/>
    </location>
    <ligand>
        <name>NAD(+)</name>
        <dbReference type="ChEBI" id="CHEBI:57540"/>
    </ligand>
</feature>
<comment type="cofactor">
    <cofactor evidence="5 7 8">
        <name>NAD(+)</name>
        <dbReference type="ChEBI" id="CHEBI:57540"/>
    </cofactor>
    <text evidence="5 7 8">Binds 1 NAD(+) per subunit.</text>
</comment>
<reference evidence="11 12" key="1">
    <citation type="journal article" date="2015" name="Microbiome">
        <title>Genomic resolution of linkages in carbon, nitrogen, and sulfur cycling among widespread estuary sediment bacteria.</title>
        <authorList>
            <person name="Baker B.J."/>
            <person name="Lazar C.S."/>
            <person name="Teske A.P."/>
            <person name="Dick G.J."/>
        </authorList>
    </citation>
    <scope>NUCLEOTIDE SEQUENCE [LARGE SCALE GENOMIC DNA]</scope>
    <source>
        <strain evidence="11">DG_24</strain>
    </source>
</reference>
<dbReference type="Pfam" id="PF00670">
    <property type="entry name" value="AdoHcyase_NAD"/>
    <property type="match status" value="1"/>
</dbReference>
<dbReference type="NCBIfam" id="TIGR00936">
    <property type="entry name" value="ahcY"/>
    <property type="match status" value="1"/>
</dbReference>
<comment type="caution">
    <text evidence="11">The sequence shown here is derived from an EMBL/GenBank/DDBJ whole genome shotgun (WGS) entry which is preliminary data.</text>
</comment>
<feature type="binding site" evidence="5 6">
    <location>
        <position position="53"/>
    </location>
    <ligand>
        <name>substrate</name>
    </ligand>
</feature>
<feature type="binding site" evidence="5 6">
    <location>
        <position position="184"/>
    </location>
    <ligand>
        <name>substrate</name>
    </ligand>
</feature>
<dbReference type="PIRSF" id="PIRSF001109">
    <property type="entry name" value="Ad_hcy_hydrolase"/>
    <property type="match status" value="1"/>
</dbReference>
<feature type="binding site" evidence="5 7">
    <location>
        <position position="340"/>
    </location>
    <ligand>
        <name>NAD(+)</name>
        <dbReference type="ChEBI" id="CHEBI:57540"/>
    </ligand>
</feature>
<dbReference type="FunFam" id="3.40.50.720:FF:000004">
    <property type="entry name" value="Adenosylhomocysteinase"/>
    <property type="match status" value="1"/>
</dbReference>
<dbReference type="InterPro" id="IPR042172">
    <property type="entry name" value="Adenosylhomocyst_ase-like_sf"/>
</dbReference>
<dbReference type="GO" id="GO:0004013">
    <property type="term" value="F:adenosylhomocysteinase activity"/>
    <property type="evidence" value="ECO:0007669"/>
    <property type="project" value="UniProtKB-UniRule"/>
</dbReference>
<comment type="caution">
    <text evidence="5">Lacks conserved residue(s) required for the propagation of feature annotation.</text>
</comment>
<dbReference type="STRING" id="1703770.AMJ39_02440"/>
<keyword evidence="3 5" id="KW-0378">Hydrolase</keyword>